<reference evidence="1 2" key="1">
    <citation type="submission" date="2023-07" db="EMBL/GenBank/DDBJ databases">
        <title>Genomic Encyclopedia of Type Strains, Phase IV (KMG-IV): sequencing the most valuable type-strain genomes for metagenomic binning, comparative biology and taxonomic classification.</title>
        <authorList>
            <person name="Goeker M."/>
        </authorList>
    </citation>
    <scope>NUCLEOTIDE SEQUENCE [LARGE SCALE GENOMIC DNA]</scope>
    <source>
        <strain evidence="1 2">T98</strain>
    </source>
</reference>
<protein>
    <submittedName>
        <fullName evidence="1">Uncharacterized protein</fullName>
    </submittedName>
</protein>
<evidence type="ECO:0000313" key="2">
    <source>
        <dbReference type="Proteomes" id="UP001248709"/>
    </source>
</evidence>
<dbReference type="EMBL" id="JAUSUY010000030">
    <property type="protein sequence ID" value="MDT3428987.1"/>
    <property type="molecule type" value="Genomic_DNA"/>
</dbReference>
<gene>
    <name evidence="1" type="ORF">J2Z22_004583</name>
</gene>
<keyword evidence="2" id="KW-1185">Reference proteome</keyword>
<accession>A0ABU3HG49</accession>
<evidence type="ECO:0000313" key="1">
    <source>
        <dbReference type="EMBL" id="MDT3428987.1"/>
    </source>
</evidence>
<dbReference type="RefSeq" id="WP_025699253.1">
    <property type="nucleotide sequence ID" value="NZ_JAUSUY010000030.1"/>
</dbReference>
<comment type="caution">
    <text evidence="1">The sequence shown here is derived from an EMBL/GenBank/DDBJ whole genome shotgun (WGS) entry which is preliminary data.</text>
</comment>
<sequence length="221" mass="25658">MMRIDRDAALQDFLEKHVHEGWLGDLPLIEQYVEEHNEQIEADLLSAFEAVCEKALSQQRAGMKGDIQYMYISLLRTRLLENKAYYRIDAHDANWFLDPVECAELWSADFVFRPLFNRMAGLEEMKRDYARKITSMDIEQITQIEAVKYHLLTLQFLKTMIPAFITSPKLEELAKAEPFTLSAGEYRDESIILCKLERQTAEAGAASPFTERGEKRWIIST</sequence>
<dbReference type="Proteomes" id="UP001248709">
    <property type="component" value="Unassembled WGS sequence"/>
</dbReference>
<name>A0ABU3HG49_9BACL</name>
<organism evidence="1 2">
    <name type="scientific">Paenibacillus forsythiae</name>
    <dbReference type="NCBI Taxonomy" id="365616"/>
    <lineage>
        <taxon>Bacteria</taxon>
        <taxon>Bacillati</taxon>
        <taxon>Bacillota</taxon>
        <taxon>Bacilli</taxon>
        <taxon>Bacillales</taxon>
        <taxon>Paenibacillaceae</taxon>
        <taxon>Paenibacillus</taxon>
    </lineage>
</organism>
<proteinExistence type="predicted"/>